<gene>
    <name evidence="1" type="ORF">SDC9_171542</name>
</gene>
<proteinExistence type="predicted"/>
<dbReference type="EMBL" id="VSSQ01072883">
    <property type="protein sequence ID" value="MPN24148.1"/>
    <property type="molecule type" value="Genomic_DNA"/>
</dbReference>
<dbReference type="AlphaFoldDB" id="A0A645GB51"/>
<accession>A0A645GB51</accession>
<protein>
    <submittedName>
        <fullName evidence="1">Uncharacterized protein</fullName>
    </submittedName>
</protein>
<sequence length="40" mass="4152">MLDFFQPFAAVGIVGDTDGGGYPGKGITPEDNGNIMIKAH</sequence>
<organism evidence="1">
    <name type="scientific">bioreactor metagenome</name>
    <dbReference type="NCBI Taxonomy" id="1076179"/>
    <lineage>
        <taxon>unclassified sequences</taxon>
        <taxon>metagenomes</taxon>
        <taxon>ecological metagenomes</taxon>
    </lineage>
</organism>
<name>A0A645GB51_9ZZZZ</name>
<comment type="caution">
    <text evidence="1">The sequence shown here is derived from an EMBL/GenBank/DDBJ whole genome shotgun (WGS) entry which is preliminary data.</text>
</comment>
<evidence type="ECO:0000313" key="1">
    <source>
        <dbReference type="EMBL" id="MPN24148.1"/>
    </source>
</evidence>
<reference evidence="1" key="1">
    <citation type="submission" date="2019-08" db="EMBL/GenBank/DDBJ databases">
        <authorList>
            <person name="Kucharzyk K."/>
            <person name="Murdoch R.W."/>
            <person name="Higgins S."/>
            <person name="Loffler F."/>
        </authorList>
    </citation>
    <scope>NUCLEOTIDE SEQUENCE</scope>
</reference>